<gene>
    <name evidence="2" type="ORF">BJ971_007616</name>
</gene>
<evidence type="ECO:0000313" key="2">
    <source>
        <dbReference type="EMBL" id="MBB4767060.1"/>
    </source>
</evidence>
<accession>A0A7W7MUS3</accession>
<dbReference type="RefSeq" id="WP_184998129.1">
    <property type="nucleotide sequence ID" value="NZ_BOMK01000040.1"/>
</dbReference>
<keyword evidence="3" id="KW-1185">Reference proteome</keyword>
<dbReference type="Gene3D" id="1.10.510.10">
    <property type="entry name" value="Transferase(Phosphotransferase) domain 1"/>
    <property type="match status" value="1"/>
</dbReference>
<dbReference type="Proteomes" id="UP000578112">
    <property type="component" value="Unassembled WGS sequence"/>
</dbReference>
<dbReference type="AlphaFoldDB" id="A0A7W7MUS3"/>
<sequence>MLDEPDGLDTAELLAGLEQGWGIRARSARYLPVGFGSYHWTTDDNFLTVDRVGDDRAFASLRRALDATLALRRAGLEFVVAPLPARTGPAALRLGHRYALSVYPLVDGEAGHFGPHRPEDVPEVLGLLARLHRTAAPAGAERLDLALPGRAGLLDLGRPWTGGPFAERAWRLLSDNSVRLSDMLAEYDGLAAKAEATPERWVVTHGEPHPGNLMRTGSGLVLVDWETVRIAPPERDLWLVDDDQGDPAAAALFRLRWTLADIAGYAAELRRPHEATEDVTASWTYLNSYFA</sequence>
<evidence type="ECO:0000259" key="1">
    <source>
        <dbReference type="Pfam" id="PF01636"/>
    </source>
</evidence>
<organism evidence="2 3">
    <name type="scientific">Actinoplanes digitatis</name>
    <dbReference type="NCBI Taxonomy" id="1868"/>
    <lineage>
        <taxon>Bacteria</taxon>
        <taxon>Bacillati</taxon>
        <taxon>Actinomycetota</taxon>
        <taxon>Actinomycetes</taxon>
        <taxon>Micromonosporales</taxon>
        <taxon>Micromonosporaceae</taxon>
        <taxon>Actinoplanes</taxon>
    </lineage>
</organism>
<dbReference type="Pfam" id="PF01636">
    <property type="entry name" value="APH"/>
    <property type="match status" value="1"/>
</dbReference>
<feature type="domain" description="Aminoglycoside phosphotransferase" evidence="1">
    <location>
        <begin position="40"/>
        <end position="254"/>
    </location>
</feature>
<dbReference type="EMBL" id="JACHNH010000001">
    <property type="protein sequence ID" value="MBB4767060.1"/>
    <property type="molecule type" value="Genomic_DNA"/>
</dbReference>
<keyword evidence="2" id="KW-0808">Transferase</keyword>
<name>A0A7W7MUS3_9ACTN</name>
<dbReference type="GO" id="GO:0016740">
    <property type="term" value="F:transferase activity"/>
    <property type="evidence" value="ECO:0007669"/>
    <property type="project" value="UniProtKB-KW"/>
</dbReference>
<evidence type="ECO:0000313" key="3">
    <source>
        <dbReference type="Proteomes" id="UP000578112"/>
    </source>
</evidence>
<protein>
    <submittedName>
        <fullName evidence="2">Spectinomycin phosphotransferase</fullName>
    </submittedName>
</protein>
<dbReference type="InterPro" id="IPR011009">
    <property type="entry name" value="Kinase-like_dom_sf"/>
</dbReference>
<dbReference type="SUPFAM" id="SSF56112">
    <property type="entry name" value="Protein kinase-like (PK-like)"/>
    <property type="match status" value="1"/>
</dbReference>
<dbReference type="InterPro" id="IPR002575">
    <property type="entry name" value="Aminoglycoside_PTrfase"/>
</dbReference>
<comment type="caution">
    <text evidence="2">The sequence shown here is derived from an EMBL/GenBank/DDBJ whole genome shotgun (WGS) entry which is preliminary data.</text>
</comment>
<proteinExistence type="predicted"/>
<reference evidence="2 3" key="1">
    <citation type="submission" date="2020-08" db="EMBL/GenBank/DDBJ databases">
        <title>Sequencing the genomes of 1000 actinobacteria strains.</title>
        <authorList>
            <person name="Klenk H.-P."/>
        </authorList>
    </citation>
    <scope>NUCLEOTIDE SEQUENCE [LARGE SCALE GENOMIC DNA]</scope>
    <source>
        <strain evidence="2 3">DSM 43149</strain>
    </source>
</reference>